<dbReference type="Proteomes" id="UP000001861">
    <property type="component" value="Unassembled WGS sequence"/>
</dbReference>
<dbReference type="VEuPathDB" id="FungiDB:CC1G_10280"/>
<dbReference type="OrthoDB" id="4095724at2759"/>
<feature type="signal peptide" evidence="1">
    <location>
        <begin position="1"/>
        <end position="18"/>
    </location>
</feature>
<reference evidence="2 3" key="1">
    <citation type="journal article" date="2010" name="Proc. Natl. Acad. Sci. U.S.A.">
        <title>Insights into evolution of multicellular fungi from the assembled chromosomes of the mushroom Coprinopsis cinerea (Coprinus cinereus).</title>
        <authorList>
            <person name="Stajich J.E."/>
            <person name="Wilke S.K."/>
            <person name="Ahren D."/>
            <person name="Au C.H."/>
            <person name="Birren B.W."/>
            <person name="Borodovsky M."/>
            <person name="Burns C."/>
            <person name="Canback B."/>
            <person name="Casselton L.A."/>
            <person name="Cheng C.K."/>
            <person name="Deng J."/>
            <person name="Dietrich F.S."/>
            <person name="Fargo D.C."/>
            <person name="Farman M.L."/>
            <person name="Gathman A.C."/>
            <person name="Goldberg J."/>
            <person name="Guigo R."/>
            <person name="Hoegger P.J."/>
            <person name="Hooker J.B."/>
            <person name="Huggins A."/>
            <person name="James T.Y."/>
            <person name="Kamada T."/>
            <person name="Kilaru S."/>
            <person name="Kodira C."/>
            <person name="Kues U."/>
            <person name="Kupfer D."/>
            <person name="Kwan H.S."/>
            <person name="Lomsadze A."/>
            <person name="Li W."/>
            <person name="Lilly W.W."/>
            <person name="Ma L.J."/>
            <person name="Mackey A.J."/>
            <person name="Manning G."/>
            <person name="Martin F."/>
            <person name="Muraguchi H."/>
            <person name="Natvig D.O."/>
            <person name="Palmerini H."/>
            <person name="Ramesh M.A."/>
            <person name="Rehmeyer C.J."/>
            <person name="Roe B.A."/>
            <person name="Shenoy N."/>
            <person name="Stanke M."/>
            <person name="Ter-Hovhannisyan V."/>
            <person name="Tunlid A."/>
            <person name="Velagapudi R."/>
            <person name="Vision T.J."/>
            <person name="Zeng Q."/>
            <person name="Zolan M.E."/>
            <person name="Pukkila P.J."/>
        </authorList>
    </citation>
    <scope>NUCLEOTIDE SEQUENCE [LARGE SCALE GENOMIC DNA]</scope>
    <source>
        <strain evidence="3">Okayama-7 / 130 / ATCC MYA-4618 / FGSC 9003</strain>
    </source>
</reference>
<dbReference type="EMBL" id="AACS02000001">
    <property type="protein sequence ID" value="EFI28603.1"/>
    <property type="molecule type" value="Genomic_DNA"/>
</dbReference>
<accession>D6RK07</accession>
<dbReference type="STRING" id="240176.D6RK07"/>
<evidence type="ECO:0000313" key="3">
    <source>
        <dbReference type="Proteomes" id="UP000001861"/>
    </source>
</evidence>
<dbReference type="AlphaFoldDB" id="D6RK07"/>
<evidence type="ECO:0000256" key="1">
    <source>
        <dbReference type="SAM" id="SignalP"/>
    </source>
</evidence>
<proteinExistence type="predicted"/>
<sequence>MQFKYLAAALLSASAVLASPTQQEKRQDLGDVIGSAIESAATSIFDEATSRAGDFGDSFTSRAGEIGDAVTSRAGDIGADITSLAGEVFSTVTSVGGKAFTVVTSAGGEAITLAEAGAGVVTSKFGSVYTVATAAVASEIANNEDDTGSASTFQVQTTLVVGAATVLGSALLGAFMTL</sequence>
<dbReference type="InParanoid" id="D6RK07"/>
<dbReference type="OMA" id="GMHAFAV"/>
<keyword evidence="1" id="KW-0732">Signal</keyword>
<dbReference type="GeneID" id="6017746"/>
<gene>
    <name evidence="2" type="ORF">CC1G_13629</name>
</gene>
<organism evidence="2 3">
    <name type="scientific">Coprinopsis cinerea (strain Okayama-7 / 130 / ATCC MYA-4618 / FGSC 9003)</name>
    <name type="common">Inky cap fungus</name>
    <name type="synonym">Hormographiella aspergillata</name>
    <dbReference type="NCBI Taxonomy" id="240176"/>
    <lineage>
        <taxon>Eukaryota</taxon>
        <taxon>Fungi</taxon>
        <taxon>Dikarya</taxon>
        <taxon>Basidiomycota</taxon>
        <taxon>Agaricomycotina</taxon>
        <taxon>Agaricomycetes</taxon>
        <taxon>Agaricomycetidae</taxon>
        <taxon>Agaricales</taxon>
        <taxon>Agaricineae</taxon>
        <taxon>Psathyrellaceae</taxon>
        <taxon>Coprinopsis</taxon>
    </lineage>
</organism>
<evidence type="ECO:0000313" key="2">
    <source>
        <dbReference type="EMBL" id="EFI28603.1"/>
    </source>
</evidence>
<name>D6RK07_COPC7</name>
<dbReference type="HOGENOM" id="CLU_107675_1_0_1"/>
<protein>
    <submittedName>
        <fullName evidence="2">Uncharacterized protein</fullName>
    </submittedName>
</protein>
<keyword evidence="3" id="KW-1185">Reference proteome</keyword>
<feature type="chain" id="PRO_5003087481" evidence="1">
    <location>
        <begin position="19"/>
        <end position="178"/>
    </location>
</feature>
<dbReference type="RefSeq" id="XP_021122203.1">
    <property type="nucleotide sequence ID" value="XM_021266528.1"/>
</dbReference>
<comment type="caution">
    <text evidence="2">The sequence shown here is derived from an EMBL/GenBank/DDBJ whole genome shotgun (WGS) entry which is preliminary data.</text>
</comment>